<dbReference type="EMBL" id="CP113836">
    <property type="protein sequence ID" value="WAL67821.1"/>
    <property type="molecule type" value="Genomic_DNA"/>
</dbReference>
<evidence type="ECO:0000259" key="7">
    <source>
        <dbReference type="Pfam" id="PF00330"/>
    </source>
</evidence>
<dbReference type="EC" id="4.2.1.99" evidence="9"/>
<evidence type="ECO:0000256" key="4">
    <source>
        <dbReference type="ARBA" id="ARBA00023004"/>
    </source>
</evidence>
<evidence type="ECO:0000259" key="8">
    <source>
        <dbReference type="Pfam" id="PF00694"/>
    </source>
</evidence>
<dbReference type="EC" id="4.2.1.3" evidence="9"/>
<feature type="region of interest" description="Disordered" evidence="6">
    <location>
        <begin position="355"/>
        <end position="384"/>
    </location>
</feature>
<dbReference type="InterPro" id="IPR000573">
    <property type="entry name" value="AconitaseA/IPMdHydase_ssu_swvl"/>
</dbReference>
<name>A0ABY7B6P4_9PSEU</name>
<keyword evidence="3" id="KW-0479">Metal-binding</keyword>
<dbReference type="Pfam" id="PF00330">
    <property type="entry name" value="Aconitase"/>
    <property type="match status" value="1"/>
</dbReference>
<dbReference type="NCBIfam" id="NF009520">
    <property type="entry name" value="PRK12881.1"/>
    <property type="match status" value="1"/>
</dbReference>
<organism evidence="9 10">
    <name type="scientific">Amycolatopsis cynarae</name>
    <dbReference type="NCBI Taxonomy" id="2995223"/>
    <lineage>
        <taxon>Bacteria</taxon>
        <taxon>Bacillati</taxon>
        <taxon>Actinomycetota</taxon>
        <taxon>Actinomycetes</taxon>
        <taxon>Pseudonocardiales</taxon>
        <taxon>Pseudonocardiaceae</taxon>
        <taxon>Amycolatopsis</taxon>
    </lineage>
</organism>
<comment type="cofactor">
    <cofactor evidence="1">
        <name>[4Fe-4S] cluster</name>
        <dbReference type="ChEBI" id="CHEBI:49883"/>
    </cofactor>
</comment>
<dbReference type="Proteomes" id="UP001163203">
    <property type="component" value="Chromosome"/>
</dbReference>
<gene>
    <name evidence="9" type="primary">acnA</name>
    <name evidence="9" type="ORF">ORV05_08635</name>
</gene>
<feature type="compositionally biased region" description="Basic and acidic residues" evidence="6">
    <location>
        <begin position="362"/>
        <end position="384"/>
    </location>
</feature>
<dbReference type="SUPFAM" id="SSF53732">
    <property type="entry name" value="Aconitase iron-sulfur domain"/>
    <property type="match status" value="1"/>
</dbReference>
<protein>
    <submittedName>
        <fullName evidence="9">Aconitate hydratase AcnA</fullName>
        <ecNumber evidence="9">4.2.1.3</ecNumber>
        <ecNumber evidence="9">4.2.1.99</ecNumber>
    </submittedName>
</protein>
<accession>A0ABY7B6P4</accession>
<dbReference type="InterPro" id="IPR015931">
    <property type="entry name" value="Acnase/IPM_dHydase_lsu_aba_1/3"/>
</dbReference>
<comment type="similarity">
    <text evidence="2">Belongs to the aconitase/IPM isomerase family.</text>
</comment>
<dbReference type="Gene3D" id="3.20.19.10">
    <property type="entry name" value="Aconitase, domain 4"/>
    <property type="match status" value="1"/>
</dbReference>
<evidence type="ECO:0000313" key="10">
    <source>
        <dbReference type="Proteomes" id="UP001163203"/>
    </source>
</evidence>
<keyword evidence="5" id="KW-0411">Iron-sulfur</keyword>
<dbReference type="SUPFAM" id="SSF52016">
    <property type="entry name" value="LeuD/IlvD-like"/>
    <property type="match status" value="1"/>
</dbReference>
<keyword evidence="4" id="KW-0408">Iron</keyword>
<dbReference type="Pfam" id="PF00694">
    <property type="entry name" value="Aconitase_C"/>
    <property type="match status" value="1"/>
</dbReference>
<dbReference type="InterPro" id="IPR036008">
    <property type="entry name" value="Aconitase_4Fe-4S_dom"/>
</dbReference>
<evidence type="ECO:0000256" key="6">
    <source>
        <dbReference type="SAM" id="MobiDB-lite"/>
    </source>
</evidence>
<dbReference type="NCBIfam" id="NF006757">
    <property type="entry name" value="PRK09277.1"/>
    <property type="match status" value="1"/>
</dbReference>
<dbReference type="InterPro" id="IPR006249">
    <property type="entry name" value="Aconitase/IRP2"/>
</dbReference>
<reference evidence="9" key="1">
    <citation type="submission" date="2022-11" db="EMBL/GenBank/DDBJ databases">
        <authorList>
            <person name="Mo P."/>
        </authorList>
    </citation>
    <scope>NUCLEOTIDE SEQUENCE</scope>
    <source>
        <strain evidence="9">HUAS 11-8</strain>
    </source>
</reference>
<feature type="domain" description="Aconitase/3-isopropylmalate dehydratase large subunit alpha/beta/alpha" evidence="7">
    <location>
        <begin position="61"/>
        <end position="524"/>
    </location>
</feature>
<evidence type="ECO:0000313" key="9">
    <source>
        <dbReference type="EMBL" id="WAL67821.1"/>
    </source>
</evidence>
<evidence type="ECO:0000256" key="3">
    <source>
        <dbReference type="ARBA" id="ARBA00022723"/>
    </source>
</evidence>
<sequence>MTPDSFRATRSLPDGTRFLSLPAAEAAGAGPLSRLPHASRVLVENLLRHENGRTVTTDHVRALAERDTTASIPFYPERILLQDASGIPVLADLVTLAERAAELGLDPASVAPRRRMDLVVDHALELDLAGSAGAAGHNLDREYDRHAGRYRFLRWAQTRFGALRVVPPGIGICHQLNLEVLADVVTGGPLARFDSVVGTDSHTTMINALSVAGWGVGGIEATAAALGEPILLRVPEVVGVRLTGSTRPGVLATDVALTLAALLRAHGVVQRIVEFHGPGLATLAVPDRATIANMAPEYGATMAYFPADTRTLDYLARTGRPVGPIRDYLTAQGMLSATEPDYDDLIELDLGTVERTLSGPSRPHETLRPADLRRPATGHPRGELSDGDVVIAAITSCTNTSNPRAMAAAGLLARNAVARGLTVAPWTKTSLTPGSRATAELLRAGGLQPALDELGFQVAGFGCGTCMGNSGPLRQDAGRQIRERGLAVSAVLSGNRNFPGRIHPDVTHSYLTSPPLVVAFALAGRTTIDIDRDPLGTGHDGKPVLLADIWPTDEEIDATIATAERASPGRGASLPLTTDRWQRLPHPHGDGYAWEGETGMIRRPPFADGEVCAPVRGNITAARPLLVLGDDVTTDHISPVGRILPASAAGKWLVERGVAEDGLGSYSSRRLNHEVMLRGGFANPRLRNRLVEGHEGGWTRLLPDGDVMPIHSAAAAYARRGTSVIIVAGRSYGAGSARDWAAKVTRLLGVRAVLAQSFERIHRTNLVALGVLPVECPALGGFDADGTEEFDITGLEGGPLVNAPLTVIARRGGRTVFEQAALARIDTEVEQEWMRAGGLLHRLLTAPR</sequence>
<dbReference type="PANTHER" id="PTHR11670">
    <property type="entry name" value="ACONITASE/IRON-RESPONSIVE ELEMENT FAMILY MEMBER"/>
    <property type="match status" value="1"/>
</dbReference>
<dbReference type="PRINTS" id="PR00415">
    <property type="entry name" value="ACONITASE"/>
</dbReference>
<dbReference type="PROSITE" id="PS01244">
    <property type="entry name" value="ACONITASE_2"/>
    <property type="match status" value="1"/>
</dbReference>
<evidence type="ECO:0000256" key="5">
    <source>
        <dbReference type="ARBA" id="ARBA00023014"/>
    </source>
</evidence>
<dbReference type="GO" id="GO:0003994">
    <property type="term" value="F:aconitate hydratase activity"/>
    <property type="evidence" value="ECO:0007669"/>
    <property type="project" value="UniProtKB-EC"/>
</dbReference>
<dbReference type="InterPro" id="IPR015928">
    <property type="entry name" value="Aconitase/3IPM_dehydase_swvl"/>
</dbReference>
<dbReference type="Gene3D" id="3.30.499.10">
    <property type="entry name" value="Aconitase, domain 3"/>
    <property type="match status" value="2"/>
</dbReference>
<keyword evidence="9" id="KW-0456">Lyase</keyword>
<proteinExistence type="inferred from homology"/>
<evidence type="ECO:0000256" key="1">
    <source>
        <dbReference type="ARBA" id="ARBA00001966"/>
    </source>
</evidence>
<feature type="domain" description="Aconitase A/isopropylmalate dehydratase small subunit swivel" evidence="8">
    <location>
        <begin position="653"/>
        <end position="777"/>
    </location>
</feature>
<dbReference type="RefSeq" id="WP_268757916.1">
    <property type="nucleotide sequence ID" value="NZ_CP113836.1"/>
</dbReference>
<dbReference type="PROSITE" id="PS00450">
    <property type="entry name" value="ACONITASE_1"/>
    <property type="match status" value="1"/>
</dbReference>
<evidence type="ECO:0000256" key="2">
    <source>
        <dbReference type="ARBA" id="ARBA00007185"/>
    </source>
</evidence>
<dbReference type="InterPro" id="IPR001030">
    <property type="entry name" value="Acoase/IPM_deHydtase_lsu_aba"/>
</dbReference>
<keyword evidence="10" id="KW-1185">Reference proteome</keyword>
<dbReference type="InterPro" id="IPR018136">
    <property type="entry name" value="Aconitase_4Fe-4S_BS"/>
</dbReference>
<dbReference type="GO" id="GO:0047456">
    <property type="term" value="F:2-methylisocitrate dehydratase activity"/>
    <property type="evidence" value="ECO:0007669"/>
    <property type="project" value="UniProtKB-EC"/>
</dbReference>